<dbReference type="EMBL" id="JAIQCV010000012">
    <property type="protein sequence ID" value="KAH1039196.1"/>
    <property type="molecule type" value="Genomic_DNA"/>
</dbReference>
<gene>
    <name evidence="1" type="ORF">J1N35_040939</name>
</gene>
<dbReference type="Proteomes" id="UP000828251">
    <property type="component" value="Unassembled WGS sequence"/>
</dbReference>
<dbReference type="OrthoDB" id="10468803at2759"/>
<evidence type="ECO:0000313" key="2">
    <source>
        <dbReference type="Proteomes" id="UP000828251"/>
    </source>
</evidence>
<evidence type="ECO:0000313" key="1">
    <source>
        <dbReference type="EMBL" id="KAH1039196.1"/>
    </source>
</evidence>
<comment type="caution">
    <text evidence="1">The sequence shown here is derived from an EMBL/GenBank/DDBJ whole genome shotgun (WGS) entry which is preliminary data.</text>
</comment>
<reference evidence="1 2" key="1">
    <citation type="journal article" date="2021" name="Plant Biotechnol. J.">
        <title>Multi-omics assisted identification of the key and species-specific regulatory components of drought-tolerant mechanisms in Gossypium stocksii.</title>
        <authorList>
            <person name="Yu D."/>
            <person name="Ke L."/>
            <person name="Zhang D."/>
            <person name="Wu Y."/>
            <person name="Sun Y."/>
            <person name="Mei J."/>
            <person name="Sun J."/>
            <person name="Sun Y."/>
        </authorList>
    </citation>
    <scope>NUCLEOTIDE SEQUENCE [LARGE SCALE GENOMIC DNA]</scope>
    <source>
        <strain evidence="2">cv. E1</strain>
        <tissue evidence="1">Leaf</tissue>
    </source>
</reference>
<organism evidence="1 2">
    <name type="scientific">Gossypium stocksii</name>
    <dbReference type="NCBI Taxonomy" id="47602"/>
    <lineage>
        <taxon>Eukaryota</taxon>
        <taxon>Viridiplantae</taxon>
        <taxon>Streptophyta</taxon>
        <taxon>Embryophyta</taxon>
        <taxon>Tracheophyta</taxon>
        <taxon>Spermatophyta</taxon>
        <taxon>Magnoliopsida</taxon>
        <taxon>eudicotyledons</taxon>
        <taxon>Gunneridae</taxon>
        <taxon>Pentapetalae</taxon>
        <taxon>rosids</taxon>
        <taxon>malvids</taxon>
        <taxon>Malvales</taxon>
        <taxon>Malvaceae</taxon>
        <taxon>Malvoideae</taxon>
        <taxon>Gossypium</taxon>
    </lineage>
</organism>
<protein>
    <submittedName>
        <fullName evidence="1">Uncharacterized protein</fullName>
    </submittedName>
</protein>
<accession>A0A9D3UEU1</accession>
<name>A0A9D3UEU1_9ROSI</name>
<dbReference type="AlphaFoldDB" id="A0A9D3UEU1"/>
<proteinExistence type="predicted"/>
<sequence>MGISISYVDNQLTVYETDINLNAAPAIDVVGDDGYDCSDPFYLEVDSDCDPNVDEVSDDIDDESVNDDRNVNASSIGNQIQCIVIHNNLGAHMSLIDPDAAHAAKFRKYPYKLPTH</sequence>
<keyword evidence="2" id="KW-1185">Reference proteome</keyword>